<dbReference type="EMBL" id="BQKI01000010">
    <property type="protein sequence ID" value="GJN03268.1"/>
    <property type="molecule type" value="Genomic_DNA"/>
</dbReference>
<evidence type="ECO:0000256" key="3">
    <source>
        <dbReference type="SAM" id="SignalP"/>
    </source>
</evidence>
<evidence type="ECO:0000256" key="2">
    <source>
        <dbReference type="ARBA" id="ARBA00022737"/>
    </source>
</evidence>
<protein>
    <recommendedName>
        <fullName evidence="4">Leucine-rich repeat-containing N-terminal plant-type domain-containing protein</fullName>
    </recommendedName>
</protein>
<proteinExistence type="predicted"/>
<reference evidence="5" key="2">
    <citation type="submission" date="2021-12" db="EMBL/GenBank/DDBJ databases">
        <title>Resequencing data analysis of finger millet.</title>
        <authorList>
            <person name="Hatakeyama M."/>
            <person name="Aluri S."/>
            <person name="Balachadran M.T."/>
            <person name="Sivarajan S.R."/>
            <person name="Poveda L."/>
            <person name="Shimizu-Inatsugi R."/>
            <person name="Schlapbach R."/>
            <person name="Sreeman S.M."/>
            <person name="Shimizu K.K."/>
        </authorList>
    </citation>
    <scope>NUCLEOTIDE SEQUENCE</scope>
</reference>
<dbReference type="InterPro" id="IPR013210">
    <property type="entry name" value="LRR_N_plant-typ"/>
</dbReference>
<comment type="caution">
    <text evidence="5">The sequence shown here is derived from an EMBL/GenBank/DDBJ whole genome shotgun (WGS) entry which is preliminary data.</text>
</comment>
<feature type="domain" description="Leucine-rich repeat-containing N-terminal plant-type" evidence="4">
    <location>
        <begin position="31"/>
        <end position="63"/>
    </location>
</feature>
<keyword evidence="6" id="KW-1185">Reference proteome</keyword>
<gene>
    <name evidence="5" type="primary">ga20695</name>
    <name evidence="5" type="ORF">PR202_ga20695</name>
</gene>
<keyword evidence="2" id="KW-0677">Repeat</keyword>
<organism evidence="5 6">
    <name type="scientific">Eleusine coracana subsp. coracana</name>
    <dbReference type="NCBI Taxonomy" id="191504"/>
    <lineage>
        <taxon>Eukaryota</taxon>
        <taxon>Viridiplantae</taxon>
        <taxon>Streptophyta</taxon>
        <taxon>Embryophyta</taxon>
        <taxon>Tracheophyta</taxon>
        <taxon>Spermatophyta</taxon>
        <taxon>Magnoliopsida</taxon>
        <taxon>Liliopsida</taxon>
        <taxon>Poales</taxon>
        <taxon>Poaceae</taxon>
        <taxon>PACMAD clade</taxon>
        <taxon>Chloridoideae</taxon>
        <taxon>Cynodonteae</taxon>
        <taxon>Eleusininae</taxon>
        <taxon>Eleusine</taxon>
    </lineage>
</organism>
<feature type="signal peptide" evidence="3">
    <location>
        <begin position="1"/>
        <end position="23"/>
    </location>
</feature>
<reference evidence="5" key="1">
    <citation type="journal article" date="2018" name="DNA Res.">
        <title>Multiple hybrid de novo genome assembly of finger millet, an orphan allotetraploid crop.</title>
        <authorList>
            <person name="Hatakeyama M."/>
            <person name="Aluri S."/>
            <person name="Balachadran M.T."/>
            <person name="Sivarajan S.R."/>
            <person name="Patrignani A."/>
            <person name="Gruter S."/>
            <person name="Poveda L."/>
            <person name="Shimizu-Inatsugi R."/>
            <person name="Baeten J."/>
            <person name="Francoijs K.J."/>
            <person name="Nataraja K.N."/>
            <person name="Reddy Y.A.N."/>
            <person name="Phadnis S."/>
            <person name="Ravikumar R.L."/>
            <person name="Schlapbach R."/>
            <person name="Sreeman S.M."/>
            <person name="Shimizu K.K."/>
        </authorList>
    </citation>
    <scope>NUCLEOTIDE SEQUENCE</scope>
</reference>
<evidence type="ECO:0000259" key="4">
    <source>
        <dbReference type="Pfam" id="PF08263"/>
    </source>
</evidence>
<evidence type="ECO:0000256" key="1">
    <source>
        <dbReference type="ARBA" id="ARBA00022614"/>
    </source>
</evidence>
<keyword evidence="3" id="KW-0732">Signal</keyword>
<keyword evidence="1" id="KW-0433">Leucine-rich repeat</keyword>
<dbReference type="Proteomes" id="UP001054889">
    <property type="component" value="Unassembled WGS sequence"/>
</dbReference>
<evidence type="ECO:0000313" key="5">
    <source>
        <dbReference type="EMBL" id="GJN03268.1"/>
    </source>
</evidence>
<dbReference type="AlphaFoldDB" id="A0AAV5CXB6"/>
<sequence>MATAGLALPILLLMLHLAPPVGGAEHEAMPLLAFMRASVATDPHGTLATWVRVNGSSSPCTWTAESPHSISAACRSLAA</sequence>
<name>A0AAV5CXB6_ELECO</name>
<dbReference type="Pfam" id="PF08263">
    <property type="entry name" value="LRRNT_2"/>
    <property type="match status" value="1"/>
</dbReference>
<feature type="chain" id="PRO_5043562678" description="Leucine-rich repeat-containing N-terminal plant-type domain-containing protein" evidence="3">
    <location>
        <begin position="24"/>
        <end position="79"/>
    </location>
</feature>
<evidence type="ECO:0000313" key="6">
    <source>
        <dbReference type="Proteomes" id="UP001054889"/>
    </source>
</evidence>
<accession>A0AAV5CXB6</accession>